<dbReference type="Pfam" id="PF00881">
    <property type="entry name" value="Nitroreductase"/>
    <property type="match status" value="1"/>
</dbReference>
<dbReference type="Gene3D" id="3.40.109.10">
    <property type="entry name" value="NADH Oxidase"/>
    <property type="match status" value="1"/>
</dbReference>
<accession>A0ABU1A2F3</accession>
<keyword evidence="6" id="KW-0560">Oxidoreductase</keyword>
<comment type="similarity">
    <text evidence="2">Belongs to the nitroreductase family.</text>
</comment>
<evidence type="ECO:0000259" key="7">
    <source>
        <dbReference type="Pfam" id="PF00881"/>
    </source>
</evidence>
<evidence type="ECO:0000256" key="2">
    <source>
        <dbReference type="ARBA" id="ARBA00007118"/>
    </source>
</evidence>
<evidence type="ECO:0000313" key="9">
    <source>
        <dbReference type="Proteomes" id="UP001230915"/>
    </source>
</evidence>
<evidence type="ECO:0000256" key="5">
    <source>
        <dbReference type="ARBA" id="ARBA00022857"/>
    </source>
</evidence>
<keyword evidence="9" id="KW-1185">Reference proteome</keyword>
<feature type="domain" description="Nitroreductase" evidence="7">
    <location>
        <begin position="8"/>
        <end position="185"/>
    </location>
</feature>
<reference evidence="8 9" key="1">
    <citation type="submission" date="2023-08" db="EMBL/GenBank/DDBJ databases">
        <title>Mesonia sp. MT50, isolated from deep-sea sediment of the Mariana Trench.</title>
        <authorList>
            <person name="Fu H."/>
        </authorList>
    </citation>
    <scope>NUCLEOTIDE SEQUENCE [LARGE SCALE GENOMIC DNA]</scope>
    <source>
        <strain evidence="8 9">MT50</strain>
    </source>
</reference>
<dbReference type="SUPFAM" id="SSF55469">
    <property type="entry name" value="FMN-dependent nitroreductase-like"/>
    <property type="match status" value="1"/>
</dbReference>
<keyword evidence="4" id="KW-0288">FMN</keyword>
<comment type="caution">
    <text evidence="8">The sequence shown here is derived from an EMBL/GenBank/DDBJ whole genome shotgun (WGS) entry which is preliminary data.</text>
</comment>
<sequence>MDVINSLEWRYAAKKFDTEKKIPEDKIAILKKAFTLTATSYGLQPIKMMIIEEQEVLQQLMESCFNQEQISSASHLLILCIEDDIDEEFILSYFKRVKDIRDTPDAILNPFQDFLLKDFEKSSKDKIDAWAKNQVYLAMGNLLTVCALEKIDSCPMEGFHPEKLAEVLDLKKLHLKPTLLLPIGYRAEDDMFAEFKKVRKTMDDTTLHYKNRT</sequence>
<gene>
    <name evidence="8" type="ORF">RBU60_09890</name>
</gene>
<dbReference type="InterPro" id="IPR029479">
    <property type="entry name" value="Nitroreductase"/>
</dbReference>
<protein>
    <submittedName>
        <fullName evidence="8">NAD(P)H-dependent oxidoreductase</fullName>
    </submittedName>
</protein>
<evidence type="ECO:0000256" key="3">
    <source>
        <dbReference type="ARBA" id="ARBA00022630"/>
    </source>
</evidence>
<proteinExistence type="inferred from homology"/>
<dbReference type="Proteomes" id="UP001230915">
    <property type="component" value="Unassembled WGS sequence"/>
</dbReference>
<dbReference type="EMBL" id="JAVHUL010000025">
    <property type="protein sequence ID" value="MDQ7917885.1"/>
    <property type="molecule type" value="Genomic_DNA"/>
</dbReference>
<dbReference type="InterPro" id="IPR000415">
    <property type="entry name" value="Nitroreductase-like"/>
</dbReference>
<dbReference type="CDD" id="cd02149">
    <property type="entry name" value="NfsB-like"/>
    <property type="match status" value="1"/>
</dbReference>
<evidence type="ECO:0000313" key="8">
    <source>
        <dbReference type="EMBL" id="MDQ7917885.1"/>
    </source>
</evidence>
<dbReference type="RefSeq" id="WP_308864751.1">
    <property type="nucleotide sequence ID" value="NZ_JAVHUL010000025.1"/>
</dbReference>
<evidence type="ECO:0000256" key="1">
    <source>
        <dbReference type="ARBA" id="ARBA00001917"/>
    </source>
</evidence>
<keyword evidence="5" id="KW-0521">NADP</keyword>
<dbReference type="PANTHER" id="PTHR43673:SF2">
    <property type="entry name" value="NITROREDUCTASE"/>
    <property type="match status" value="1"/>
</dbReference>
<comment type="cofactor">
    <cofactor evidence="1">
        <name>FMN</name>
        <dbReference type="ChEBI" id="CHEBI:58210"/>
    </cofactor>
</comment>
<name>A0ABU1A2F3_9FLAO</name>
<dbReference type="PANTHER" id="PTHR43673">
    <property type="entry name" value="NAD(P)H NITROREDUCTASE YDGI-RELATED"/>
    <property type="match status" value="1"/>
</dbReference>
<keyword evidence="3" id="KW-0285">Flavoprotein</keyword>
<organism evidence="8 9">
    <name type="scientific">Mesonia profundi</name>
    <dbReference type="NCBI Taxonomy" id="3070998"/>
    <lineage>
        <taxon>Bacteria</taxon>
        <taxon>Pseudomonadati</taxon>
        <taxon>Bacteroidota</taxon>
        <taxon>Flavobacteriia</taxon>
        <taxon>Flavobacteriales</taxon>
        <taxon>Flavobacteriaceae</taxon>
        <taxon>Mesonia</taxon>
    </lineage>
</organism>
<evidence type="ECO:0000256" key="4">
    <source>
        <dbReference type="ARBA" id="ARBA00022643"/>
    </source>
</evidence>
<evidence type="ECO:0000256" key="6">
    <source>
        <dbReference type="ARBA" id="ARBA00023002"/>
    </source>
</evidence>
<dbReference type="InterPro" id="IPR033878">
    <property type="entry name" value="NfsB-like"/>
</dbReference>